<dbReference type="EMBL" id="AY283928">
    <property type="protein sequence ID" value="AAQ64442.1"/>
    <property type="molecule type" value="Genomic_DNA"/>
</dbReference>
<name>Q6WHD1_BPKVM</name>
<dbReference type="Proteomes" id="UP000001785">
    <property type="component" value="Segment"/>
</dbReference>
<organism evidence="1 2">
    <name type="scientific">Vibrio phage KVP40 (isolate Vibrio parahaemolyticus/Japan/Matsuzaki/1991)</name>
    <name type="common">KVP40</name>
    <name type="synonym">Bacteriophage KVP40</name>
    <dbReference type="NCBI Taxonomy" id="75320"/>
    <lineage>
        <taxon>Viruses</taxon>
        <taxon>Duplodnaviria</taxon>
        <taxon>Heunggongvirae</taxon>
        <taxon>Uroviricota</taxon>
        <taxon>Caudoviricetes</taxon>
        <taxon>Pantevenvirales</taxon>
        <taxon>Straboviridae</taxon>
        <taxon>Schizotequatrovirus</taxon>
        <taxon>Schizotequatrovirus KVP40</taxon>
    </lineage>
</organism>
<proteinExistence type="predicted"/>
<keyword evidence="2" id="KW-1185">Reference proteome</keyword>
<reference evidence="1 2" key="1">
    <citation type="journal article" date="2003" name="J. Bacteriol.">
        <title>Complete genome sequence of the broad-host-range vibriophage KVP40: comparative genomics of a T4-related bacteriophage.</title>
        <authorList>
            <person name="Miller E."/>
            <person name="Heidelberg J."/>
            <person name="Eisen J."/>
            <person name="Nelson W."/>
            <person name="Durkin A."/>
            <person name="Ciecko A."/>
            <person name="Feldblyum T."/>
            <person name="White O."/>
            <person name="Paulsen I."/>
            <person name="Nierman W."/>
            <person name="Lee J."/>
            <person name="Szczypinski B."/>
            <person name="Fraser C."/>
        </authorList>
    </citation>
    <scope>NUCLEOTIDE SEQUENCE</scope>
    <source>
        <strain evidence="2">Isolate Vibrio parahaemolyticus/Japan/Matsuzaki /1991</strain>
    </source>
</reference>
<evidence type="ECO:0000313" key="1">
    <source>
        <dbReference type="EMBL" id="AAQ64442.1"/>
    </source>
</evidence>
<evidence type="ECO:0000313" key="2">
    <source>
        <dbReference type="Proteomes" id="UP000001785"/>
    </source>
</evidence>
<dbReference type="RefSeq" id="NP_899619.1">
    <property type="nucleotide sequence ID" value="NC_005083.2"/>
</dbReference>
<protein>
    <submittedName>
        <fullName evidence="1">Uncharacterized protein</fullName>
    </submittedName>
</protein>
<dbReference type="KEGG" id="vg:2545777"/>
<dbReference type="GeneID" id="2545777"/>
<sequence length="102" mass="12068">MFSLRQYREHIMTRLEQAFAVHNAEQVPVPEVRIELFTPCGVRFTTEPMYNTATGLYDSIMYVFETGEQIIVDDELDSFHEAYEQYHDTQFDEIQVPVEKEI</sequence>
<gene>
    <name evidence="1" type="ORF">KVP40.0374</name>
</gene>
<dbReference type="OrthoDB" id="25761at10239"/>
<organismHost>
    <name type="scientific">Vibrio parahaemolyticus</name>
    <dbReference type="NCBI Taxonomy" id="670"/>
</organismHost>
<accession>Q6WHD1</accession>